<sequence length="588" mass="65128">MIARLYFKMAFNNFVAEFDSNKLNSKDSNSKSVKEEELEAEIERLREQLKQANFEKVEMTSKYEKLSSICRSQRQEIQELKQAMATRTPSPNKHHASPKVQSSTTPKRGESDWSTPNSEPKPWQAFAKDPKSHQQPLSKANSPQSVRTRNANQKIQVSQASSEFESWGFGADSFTASVAASTQISGPSNEGNSSQHFGGEKTVGSRPATQPAGGLVSSSCYLRSYSGTLLSEPWYLYFAVMLQRDKRQVERVHFGALSVITTLRRLKRAFFWKQRQVCGVEFAAQTTKNITLGSSLLASYDDSSSWKSPSGDFAFGFRRLENQSSFLLAIWYDKIPEKTVVWTANGQNPVLKGSIVELTKDGQFKLNNPQGHVIWKADMNSTEVAYAAMLDTGNLVLANRNCLGELRKFHRHHPTNSSTRNWSSSIFSSNAKVTLDYDGVLVQYAHPKASVNGTWDQSWFPVCAVPDNICTDILGRLGSGACGFNGICIIGLNRRPTCECPPGYSIFDADNKFGGCKLDRVPKCEEIVAVLRDGSCWKKKLPLSSGRMDPSTPGTAFIKVMKPDIVGGDVISSTKEDQESLVLVGSVL</sequence>
<dbReference type="InterPro" id="IPR001480">
    <property type="entry name" value="Bulb-type_lectin_dom"/>
</dbReference>
<keyword evidence="8" id="KW-1185">Reference proteome</keyword>
<evidence type="ECO:0000313" key="8">
    <source>
        <dbReference type="Proteomes" id="UP000467840"/>
    </source>
</evidence>
<dbReference type="PROSITE" id="PS50927">
    <property type="entry name" value="BULB_LECTIN"/>
    <property type="match status" value="1"/>
</dbReference>
<dbReference type="Pfam" id="PF01453">
    <property type="entry name" value="B_lectin"/>
    <property type="match status" value="1"/>
</dbReference>
<feature type="compositionally biased region" description="Polar residues" evidence="5">
    <location>
        <begin position="133"/>
        <end position="157"/>
    </location>
</feature>
<keyword evidence="4" id="KW-0175">Coiled coil</keyword>
<dbReference type="Gene3D" id="2.90.10.10">
    <property type="entry name" value="Bulb-type lectin domain"/>
    <property type="match status" value="1"/>
</dbReference>
<accession>A0A6A6N5A0</accession>
<dbReference type="SUPFAM" id="SSF51110">
    <property type="entry name" value="alpha-D-mannose-specific plant lectins"/>
    <property type="match status" value="1"/>
</dbReference>
<dbReference type="SMART" id="SM00108">
    <property type="entry name" value="B_lectin"/>
    <property type="match status" value="1"/>
</dbReference>
<feature type="domain" description="Bulb-type lectin" evidence="6">
    <location>
        <begin position="287"/>
        <end position="410"/>
    </location>
</feature>
<dbReference type="Proteomes" id="UP000467840">
    <property type="component" value="Chromosome 10"/>
</dbReference>
<keyword evidence="2" id="KW-1015">Disulfide bond</keyword>
<keyword evidence="3" id="KW-0325">Glycoprotein</keyword>
<reference evidence="7 8" key="1">
    <citation type="journal article" date="2020" name="Mol. Plant">
        <title>The Chromosome-Based Rubber Tree Genome Provides New Insights into Spurge Genome Evolution and Rubber Biosynthesis.</title>
        <authorList>
            <person name="Liu J."/>
            <person name="Shi C."/>
            <person name="Shi C.C."/>
            <person name="Li W."/>
            <person name="Zhang Q.J."/>
            <person name="Zhang Y."/>
            <person name="Li K."/>
            <person name="Lu H.F."/>
            <person name="Shi C."/>
            <person name="Zhu S.T."/>
            <person name="Xiao Z.Y."/>
            <person name="Nan H."/>
            <person name="Yue Y."/>
            <person name="Zhu X.G."/>
            <person name="Wu Y."/>
            <person name="Hong X.N."/>
            <person name="Fan G.Y."/>
            <person name="Tong Y."/>
            <person name="Zhang D."/>
            <person name="Mao C.L."/>
            <person name="Liu Y.L."/>
            <person name="Hao S.J."/>
            <person name="Liu W.Q."/>
            <person name="Lv M.Q."/>
            <person name="Zhang H.B."/>
            <person name="Liu Y."/>
            <person name="Hu-Tang G.R."/>
            <person name="Wang J.P."/>
            <person name="Wang J.H."/>
            <person name="Sun Y.H."/>
            <person name="Ni S.B."/>
            <person name="Chen W.B."/>
            <person name="Zhang X.C."/>
            <person name="Jiao Y.N."/>
            <person name="Eichler E.E."/>
            <person name="Li G.H."/>
            <person name="Liu X."/>
            <person name="Gao L.Z."/>
        </authorList>
    </citation>
    <scope>NUCLEOTIDE SEQUENCE [LARGE SCALE GENOMIC DNA]</scope>
    <source>
        <strain evidence="8">cv. GT1</strain>
        <tissue evidence="7">Leaf</tissue>
    </source>
</reference>
<dbReference type="PANTHER" id="PTHR47976">
    <property type="entry name" value="G-TYPE LECTIN S-RECEPTOR-LIKE SERINE/THREONINE-PROTEIN KINASE SD2-5"/>
    <property type="match status" value="1"/>
</dbReference>
<dbReference type="InterPro" id="IPR036426">
    <property type="entry name" value="Bulb-type_lectin_dom_sf"/>
</dbReference>
<protein>
    <recommendedName>
        <fullName evidence="6">Bulb-type lectin domain-containing protein</fullName>
    </recommendedName>
</protein>
<comment type="caution">
    <text evidence="7">The sequence shown here is derived from an EMBL/GenBank/DDBJ whole genome shotgun (WGS) entry which is preliminary data.</text>
</comment>
<dbReference type="InterPro" id="IPR051343">
    <property type="entry name" value="G-type_lectin_kinases/EP1-like"/>
</dbReference>
<evidence type="ECO:0000259" key="6">
    <source>
        <dbReference type="PROSITE" id="PS50927"/>
    </source>
</evidence>
<feature type="compositionally biased region" description="Polar residues" evidence="5">
    <location>
        <begin position="181"/>
        <end position="196"/>
    </location>
</feature>
<evidence type="ECO:0000256" key="2">
    <source>
        <dbReference type="ARBA" id="ARBA00023157"/>
    </source>
</evidence>
<proteinExistence type="predicted"/>
<evidence type="ECO:0000313" key="7">
    <source>
        <dbReference type="EMBL" id="KAF2319349.1"/>
    </source>
</evidence>
<dbReference type="FunFam" id="2.90.10.10:FF:000013">
    <property type="entry name" value="G-type lectin S-receptor-like serine/threonine-protein kinase LECRK1"/>
    <property type="match status" value="1"/>
</dbReference>
<feature type="region of interest" description="Disordered" evidence="5">
    <location>
        <begin position="181"/>
        <end position="213"/>
    </location>
</feature>
<name>A0A6A6N5A0_HEVBR</name>
<evidence type="ECO:0000256" key="3">
    <source>
        <dbReference type="ARBA" id="ARBA00023180"/>
    </source>
</evidence>
<evidence type="ECO:0000256" key="1">
    <source>
        <dbReference type="ARBA" id="ARBA00022729"/>
    </source>
</evidence>
<keyword evidence="1" id="KW-0732">Signal</keyword>
<evidence type="ECO:0000256" key="4">
    <source>
        <dbReference type="SAM" id="Coils"/>
    </source>
</evidence>
<feature type="compositionally biased region" description="Polar residues" evidence="5">
    <location>
        <begin position="99"/>
        <end position="118"/>
    </location>
</feature>
<evidence type="ECO:0000256" key="5">
    <source>
        <dbReference type="SAM" id="MobiDB-lite"/>
    </source>
</evidence>
<gene>
    <name evidence="7" type="ORF">GH714_014956</name>
</gene>
<dbReference type="EMBL" id="JAAGAX010000003">
    <property type="protein sequence ID" value="KAF2319349.1"/>
    <property type="molecule type" value="Genomic_DNA"/>
</dbReference>
<dbReference type="PANTHER" id="PTHR47976:SF116">
    <property type="entry name" value="RECEPTOR-LIKE SERINE_THREONINE-PROTEIN KINASE"/>
    <property type="match status" value="1"/>
</dbReference>
<organism evidence="7 8">
    <name type="scientific">Hevea brasiliensis</name>
    <name type="common">Para rubber tree</name>
    <name type="synonym">Siphonia brasiliensis</name>
    <dbReference type="NCBI Taxonomy" id="3981"/>
    <lineage>
        <taxon>Eukaryota</taxon>
        <taxon>Viridiplantae</taxon>
        <taxon>Streptophyta</taxon>
        <taxon>Embryophyta</taxon>
        <taxon>Tracheophyta</taxon>
        <taxon>Spermatophyta</taxon>
        <taxon>Magnoliopsida</taxon>
        <taxon>eudicotyledons</taxon>
        <taxon>Gunneridae</taxon>
        <taxon>Pentapetalae</taxon>
        <taxon>rosids</taxon>
        <taxon>fabids</taxon>
        <taxon>Malpighiales</taxon>
        <taxon>Euphorbiaceae</taxon>
        <taxon>Crotonoideae</taxon>
        <taxon>Micrandreae</taxon>
        <taxon>Hevea</taxon>
    </lineage>
</organism>
<dbReference type="AlphaFoldDB" id="A0A6A6N5A0"/>
<feature type="coiled-coil region" evidence="4">
    <location>
        <begin position="28"/>
        <end position="83"/>
    </location>
</feature>
<feature type="region of interest" description="Disordered" evidence="5">
    <location>
        <begin position="83"/>
        <end position="157"/>
    </location>
</feature>